<dbReference type="InterPro" id="IPR019614">
    <property type="entry name" value="SAM-dep_methyl-trfase"/>
</dbReference>
<dbReference type="PROSITE" id="PS00092">
    <property type="entry name" value="N6_MTASE"/>
    <property type="match status" value="1"/>
</dbReference>
<evidence type="ECO:0000256" key="5">
    <source>
        <dbReference type="ARBA" id="ARBA00022691"/>
    </source>
</evidence>
<dbReference type="Gene3D" id="3.30.2130.30">
    <property type="match status" value="1"/>
</dbReference>
<evidence type="ECO:0000259" key="8">
    <source>
        <dbReference type="PROSITE" id="PS51165"/>
    </source>
</evidence>
<evidence type="ECO:0000256" key="4">
    <source>
        <dbReference type="ARBA" id="ARBA00022679"/>
    </source>
</evidence>
<keyword evidence="4 6" id="KW-0808">Transferase</keyword>
<dbReference type="InterPro" id="IPR002052">
    <property type="entry name" value="DNA_methylase_N6_adenine_CS"/>
</dbReference>
<evidence type="ECO:0000313" key="10">
    <source>
        <dbReference type="Proteomes" id="UP000055136"/>
    </source>
</evidence>
<evidence type="ECO:0000256" key="6">
    <source>
        <dbReference type="HAMAP-Rule" id="MF_01858"/>
    </source>
</evidence>
<dbReference type="InterPro" id="IPR053943">
    <property type="entry name" value="RlmKL-like_Mtase_CS"/>
</dbReference>
<keyword evidence="5 6" id="KW-0949">S-adenosyl-L-methionine</keyword>
<dbReference type="InterPro" id="IPR017244">
    <property type="entry name" value="23SrRNA_methyltr_KL"/>
</dbReference>
<dbReference type="SUPFAM" id="SSF53335">
    <property type="entry name" value="S-adenosyl-L-methionine-dependent methyltransferases"/>
    <property type="match status" value="2"/>
</dbReference>
<dbReference type="PIRSF" id="PIRSF037618">
    <property type="entry name" value="RNA_Mtase_bacteria_prd"/>
    <property type="match status" value="1"/>
</dbReference>
<dbReference type="Gene3D" id="3.40.50.150">
    <property type="entry name" value="Vaccinia Virus protein VP39"/>
    <property type="match status" value="2"/>
</dbReference>
<dbReference type="Pfam" id="PF02926">
    <property type="entry name" value="THUMP"/>
    <property type="match status" value="1"/>
</dbReference>
<evidence type="ECO:0000256" key="2">
    <source>
        <dbReference type="ARBA" id="ARBA00022552"/>
    </source>
</evidence>
<dbReference type="InterPro" id="IPR004114">
    <property type="entry name" value="THUMP_dom"/>
</dbReference>
<dbReference type="InterPro" id="IPR000241">
    <property type="entry name" value="RlmKL-like_Mtase"/>
</dbReference>
<dbReference type="PROSITE" id="PS01261">
    <property type="entry name" value="UPF0020"/>
    <property type="match status" value="1"/>
</dbReference>
<keyword evidence="3 6" id="KW-0489">Methyltransferase</keyword>
<dbReference type="PANTHER" id="PTHR47313:SF1">
    <property type="entry name" value="RIBOSOMAL RNA LARGE SUBUNIT METHYLTRANSFERASE K_L"/>
    <property type="match status" value="1"/>
</dbReference>
<dbReference type="Pfam" id="PF01170">
    <property type="entry name" value="UPF0020"/>
    <property type="match status" value="1"/>
</dbReference>
<dbReference type="GO" id="GO:0005737">
    <property type="term" value="C:cytoplasm"/>
    <property type="evidence" value="ECO:0007669"/>
    <property type="project" value="UniProtKB-SubCell"/>
</dbReference>
<dbReference type="AlphaFoldDB" id="A0A0S2TI72"/>
<keyword evidence="7" id="KW-0694">RNA-binding</keyword>
<dbReference type="InterPro" id="IPR054170">
    <property type="entry name" value="RlmL_1st"/>
</dbReference>
<comment type="subcellular location">
    <subcellularLocation>
        <location evidence="6">Cytoplasm</location>
    </subcellularLocation>
</comment>
<dbReference type="EC" id="2.1.1.264" evidence="6"/>
<dbReference type="EC" id="2.1.1.173" evidence="6"/>
<evidence type="ECO:0000313" key="9">
    <source>
        <dbReference type="EMBL" id="ALP54869.1"/>
    </source>
</evidence>
<organism evidence="9 10">
    <name type="scientific">Candidatus Tenderia electrophaga</name>
    <dbReference type="NCBI Taxonomy" id="1748243"/>
    <lineage>
        <taxon>Bacteria</taxon>
        <taxon>Pseudomonadati</taxon>
        <taxon>Pseudomonadota</taxon>
        <taxon>Gammaproteobacteria</taxon>
        <taxon>Candidatus Tenderiales</taxon>
        <taxon>Candidatus Tenderiaceae</taxon>
        <taxon>Candidatus Tenderia</taxon>
    </lineage>
</organism>
<dbReference type="PROSITE" id="PS51165">
    <property type="entry name" value="THUMP"/>
    <property type="match status" value="1"/>
</dbReference>
<dbReference type="Proteomes" id="UP000055136">
    <property type="component" value="Chromosome"/>
</dbReference>
<dbReference type="SMART" id="SM00981">
    <property type="entry name" value="THUMP"/>
    <property type="match status" value="1"/>
</dbReference>
<dbReference type="GO" id="GO:0070043">
    <property type="term" value="F:rRNA (guanine-N7-)-methyltransferase activity"/>
    <property type="evidence" value="ECO:0007669"/>
    <property type="project" value="UniProtKB-UniRule"/>
</dbReference>
<comment type="function">
    <text evidence="6">Specifically methylates the guanine in position 2445 (m2G2445) and the guanine in position 2069 (m7G2069) of 23S rRNA.</text>
</comment>
<evidence type="ECO:0000256" key="7">
    <source>
        <dbReference type="PROSITE-ProRule" id="PRU00529"/>
    </source>
</evidence>
<comment type="catalytic activity">
    <reaction evidence="6">
        <text>guanosine(2445) in 23S rRNA + S-adenosyl-L-methionine = N(2)-methylguanosine(2445) in 23S rRNA + S-adenosyl-L-homocysteine + H(+)</text>
        <dbReference type="Rhea" id="RHEA:42740"/>
        <dbReference type="Rhea" id="RHEA-COMP:10215"/>
        <dbReference type="Rhea" id="RHEA-COMP:10216"/>
        <dbReference type="ChEBI" id="CHEBI:15378"/>
        <dbReference type="ChEBI" id="CHEBI:57856"/>
        <dbReference type="ChEBI" id="CHEBI:59789"/>
        <dbReference type="ChEBI" id="CHEBI:74269"/>
        <dbReference type="ChEBI" id="CHEBI:74481"/>
        <dbReference type="EC" id="2.1.1.173"/>
    </reaction>
</comment>
<dbReference type="NCBIfam" id="NF008748">
    <property type="entry name" value="PRK11783.1"/>
    <property type="match status" value="1"/>
</dbReference>
<dbReference type="GO" id="GO:0003723">
    <property type="term" value="F:RNA binding"/>
    <property type="evidence" value="ECO:0007669"/>
    <property type="project" value="UniProtKB-UniRule"/>
</dbReference>
<dbReference type="PANTHER" id="PTHR47313">
    <property type="entry name" value="RIBOSOMAL RNA LARGE SUBUNIT METHYLTRANSFERASE K/L"/>
    <property type="match status" value="1"/>
</dbReference>
<dbReference type="EMBL" id="CP013099">
    <property type="protein sequence ID" value="ALP54869.1"/>
    <property type="molecule type" value="Genomic_DNA"/>
</dbReference>
<proteinExistence type="inferred from homology"/>
<dbReference type="CDD" id="cd11715">
    <property type="entry name" value="THUMP_AdoMetMT"/>
    <property type="match status" value="1"/>
</dbReference>
<dbReference type="Pfam" id="PF10672">
    <property type="entry name" value="Methyltrans_SAM"/>
    <property type="match status" value="1"/>
</dbReference>
<dbReference type="HAMAP" id="MF_01858">
    <property type="entry name" value="23SrRNA_methyltr_KL"/>
    <property type="match status" value="1"/>
</dbReference>
<reference evidence="9" key="1">
    <citation type="submission" date="2015-10" db="EMBL/GenBank/DDBJ databases">
        <title>Description of Candidatus Tenderia electrophaga gen. nov, sp. nov., an Uncultivated Electroautotroph from a Biocathode Enrichment.</title>
        <authorList>
            <person name="Eddie B.J."/>
            <person name="Malanoski A.P."/>
            <person name="Wang Z."/>
            <person name="Hall R.J."/>
            <person name="Oh S.D."/>
            <person name="Heiner C."/>
            <person name="Lin B."/>
            <person name="Strycharz-Glaven S.M."/>
        </authorList>
    </citation>
    <scope>NUCLEOTIDE SEQUENCE [LARGE SCALE GENOMIC DNA]</scope>
    <source>
        <strain evidence="9">NRL1</strain>
    </source>
</reference>
<dbReference type="STRING" id="1748243.Tel_12950"/>
<dbReference type="KEGG" id="tee:Tel_12950"/>
<dbReference type="GO" id="GO:0052915">
    <property type="term" value="F:23S rRNA (guanine(2445)-N(2))-methyltransferase activity"/>
    <property type="evidence" value="ECO:0007669"/>
    <property type="project" value="UniProtKB-UniRule"/>
</dbReference>
<evidence type="ECO:0000256" key="1">
    <source>
        <dbReference type="ARBA" id="ARBA00022490"/>
    </source>
</evidence>
<keyword evidence="2 6" id="KW-0698">rRNA processing</keyword>
<dbReference type="InterPro" id="IPR029063">
    <property type="entry name" value="SAM-dependent_MTases_sf"/>
</dbReference>
<protein>
    <recommendedName>
        <fullName evidence="6">Ribosomal RNA large subunit methyltransferase K/L</fullName>
    </recommendedName>
    <domain>
        <recommendedName>
            <fullName evidence="6">23S rRNA m2G2445 methyltransferase</fullName>
            <ecNumber evidence="6">2.1.1.173</ecNumber>
        </recommendedName>
        <alternativeName>
            <fullName evidence="6">rRNA (guanine-N(2)-)-methyltransferase RlmL</fullName>
        </alternativeName>
    </domain>
    <domain>
        <recommendedName>
            <fullName evidence="6">23S rRNA m7G2069 methyltransferase</fullName>
            <ecNumber evidence="6">2.1.1.264</ecNumber>
        </recommendedName>
        <alternativeName>
            <fullName evidence="6">rRNA (guanine-N(7)-)-methyltransferase RlmK</fullName>
        </alternativeName>
    </domain>
</protein>
<gene>
    <name evidence="6" type="primary">rlmL</name>
    <name evidence="9" type="ORF">Tel_12950</name>
</gene>
<dbReference type="Gene3D" id="3.30.750.80">
    <property type="entry name" value="RNA methyltransferase domain (HRMD) like"/>
    <property type="match status" value="1"/>
</dbReference>
<comment type="similarity">
    <text evidence="6">Belongs to the methyltransferase superfamily. RlmKL family.</text>
</comment>
<sequence length="704" mass="79626">MSELEALGATQLREQPAGVEFSGDMETAYRACLWSRCANRILLPLATFAAPTPEALYEGVQSVDWSAHFTPSETLAIDFVARNSQIQHSQFGAQKVKDAIVDQFRATCGERPSVDIQNPDMRINLFLQRDQATLYLDLSGDSLHKRGYRQAGGAAPLKENLAAAILLRAEWPRIAAEGGGLVDPMCGSGTLLIEAVMIAADWAPGLLRERYGFLAWQQHDAALWQRLTDEAAQRRDTGLEHLPPIFGYDSHGKAIQFAQASITAAGLDEHIRLAKRDVAELRKPAQLEQGLVVVNPPYGERMGERETLEPLYRQLGERLKAEFSGWEAAVFTGNPELAKLMGIRAQKQHNMFNGALPCKLLRFHIDPEWYMTEQRGPRPAKPEELGPGAEMLANRLRKNLKELGRWARREGVSCYRLYDADMPEYALAVDLYQGEQRWVHVQEYEAPKTVDERKARLRLREAMAVIPEVLALPQENVYFKVRKRQKGAAQYTRQAEEKQFFEIEEGGCRFLVNFTDYLDTGLFLDHRITRQMVADMAKGKRFLNLFAYTGTVSVYAARGGAKSTLTVDMSNTYLDWARQNMALNGFDGEQHQFVQADCLEWLKQGGVYKRAKFDLIFLDPPTFSSSKRMTDTFDVQRDHPAVIGAAMALLDAGGTLVFSNNFRKFKIDPELEARFAVEDITPRTLPRDFARNPKIHHCWLIRHQ</sequence>
<keyword evidence="10" id="KW-1185">Reference proteome</keyword>
<accession>A0A0S2TI72</accession>
<dbReference type="CDD" id="cd02440">
    <property type="entry name" value="AdoMet_MTases"/>
    <property type="match status" value="1"/>
</dbReference>
<keyword evidence="1 6" id="KW-0963">Cytoplasm</keyword>
<comment type="catalytic activity">
    <reaction evidence="6">
        <text>guanosine(2069) in 23S rRNA + S-adenosyl-L-methionine = N(2)-methylguanosine(2069) in 23S rRNA + S-adenosyl-L-homocysteine + H(+)</text>
        <dbReference type="Rhea" id="RHEA:43772"/>
        <dbReference type="Rhea" id="RHEA-COMP:10688"/>
        <dbReference type="Rhea" id="RHEA-COMP:10689"/>
        <dbReference type="ChEBI" id="CHEBI:15378"/>
        <dbReference type="ChEBI" id="CHEBI:57856"/>
        <dbReference type="ChEBI" id="CHEBI:59789"/>
        <dbReference type="ChEBI" id="CHEBI:74269"/>
        <dbReference type="ChEBI" id="CHEBI:74481"/>
        <dbReference type="EC" id="2.1.1.264"/>
    </reaction>
</comment>
<name>A0A0S2TI72_9GAMM</name>
<evidence type="ECO:0000256" key="3">
    <source>
        <dbReference type="ARBA" id="ARBA00022603"/>
    </source>
</evidence>
<dbReference type="Pfam" id="PF22020">
    <property type="entry name" value="RlmL_1st"/>
    <property type="match status" value="1"/>
</dbReference>
<feature type="domain" description="THUMP" evidence="8">
    <location>
        <begin position="27"/>
        <end position="138"/>
    </location>
</feature>